<dbReference type="Gene3D" id="3.40.50.1820">
    <property type="entry name" value="alpha/beta hydrolase"/>
    <property type="match status" value="1"/>
</dbReference>
<gene>
    <name evidence="5" type="ORF">CCR75_003916</name>
</gene>
<dbReference type="Pfam" id="PF20434">
    <property type="entry name" value="BD-FAE"/>
    <property type="match status" value="1"/>
</dbReference>
<evidence type="ECO:0000313" key="6">
    <source>
        <dbReference type="Proteomes" id="UP000294530"/>
    </source>
</evidence>
<dbReference type="KEGG" id="blac:94347678"/>
<dbReference type="SUPFAM" id="SSF53474">
    <property type="entry name" value="alpha/beta-Hydrolases"/>
    <property type="match status" value="1"/>
</dbReference>
<evidence type="ECO:0000256" key="1">
    <source>
        <dbReference type="ARBA" id="ARBA00022801"/>
    </source>
</evidence>
<evidence type="ECO:0000313" key="5">
    <source>
        <dbReference type="EMBL" id="TDH65484.1"/>
    </source>
</evidence>
<keyword evidence="2 3" id="KW-0823">Tryptophan catabolism</keyword>
<dbReference type="InterPro" id="IPR049492">
    <property type="entry name" value="BD-FAE-like_dom"/>
</dbReference>
<organism evidence="5 6">
    <name type="scientific">Bremia lactucae</name>
    <name type="common">Lettuce downy mildew</name>
    <dbReference type="NCBI Taxonomy" id="4779"/>
    <lineage>
        <taxon>Eukaryota</taxon>
        <taxon>Sar</taxon>
        <taxon>Stramenopiles</taxon>
        <taxon>Oomycota</taxon>
        <taxon>Peronosporomycetes</taxon>
        <taxon>Peronosporales</taxon>
        <taxon>Peronosporaceae</taxon>
        <taxon>Bremia</taxon>
    </lineage>
</organism>
<keyword evidence="6" id="KW-1185">Reference proteome</keyword>
<dbReference type="GO" id="GO:0019441">
    <property type="term" value="P:L-tryptophan catabolic process to kynurenine"/>
    <property type="evidence" value="ECO:0007669"/>
    <property type="project" value="UniProtKB-UniRule"/>
</dbReference>
<evidence type="ECO:0000256" key="2">
    <source>
        <dbReference type="ARBA" id="ARBA00023079"/>
    </source>
</evidence>
<dbReference type="PROSITE" id="PS00122">
    <property type="entry name" value="CARBOXYLESTERASE_B_1"/>
    <property type="match status" value="1"/>
</dbReference>
<dbReference type="InterPro" id="IPR050300">
    <property type="entry name" value="GDXG_lipolytic_enzyme"/>
</dbReference>
<dbReference type="AlphaFoldDB" id="A0A976FFF0"/>
<dbReference type="PANTHER" id="PTHR48081:SF33">
    <property type="entry name" value="KYNURENINE FORMAMIDASE"/>
    <property type="match status" value="1"/>
</dbReference>
<feature type="active site" evidence="3">
    <location>
        <position position="214"/>
    </location>
</feature>
<dbReference type="Proteomes" id="UP000294530">
    <property type="component" value="Unassembled WGS sequence"/>
</dbReference>
<proteinExistence type="inferred from homology"/>
<comment type="catalytic activity">
    <reaction evidence="3">
        <text>N-formyl-L-kynurenine + H2O = L-kynurenine + formate + H(+)</text>
        <dbReference type="Rhea" id="RHEA:13009"/>
        <dbReference type="ChEBI" id="CHEBI:15377"/>
        <dbReference type="ChEBI" id="CHEBI:15378"/>
        <dbReference type="ChEBI" id="CHEBI:15740"/>
        <dbReference type="ChEBI" id="CHEBI:57959"/>
        <dbReference type="ChEBI" id="CHEBI:58629"/>
        <dbReference type="EC" id="3.5.1.9"/>
    </reaction>
</comment>
<protein>
    <recommendedName>
        <fullName evidence="3">Kynurenine formamidase</fullName>
        <shortName evidence="3">KFA</shortName>
        <shortName evidence="3">KFase</shortName>
        <ecNumber evidence="3">3.5.1.9</ecNumber>
    </recommendedName>
    <alternativeName>
        <fullName evidence="3">Arylformamidase</fullName>
    </alternativeName>
    <alternativeName>
        <fullName evidence="3">N-formylkynurenine formamidase</fullName>
        <shortName evidence="3">FKF</shortName>
    </alternativeName>
</protein>
<keyword evidence="1 3" id="KW-0378">Hydrolase</keyword>
<dbReference type="InterPro" id="IPR027519">
    <property type="entry name" value="KFase_ver/fungi-typ"/>
</dbReference>
<name>A0A976FFF0_BRELC</name>
<comment type="domain">
    <text evidence="3">The main chain amide nitrogen atoms of the second glycine and its adjacent residue in the HGGXW motif define the oxyanion hole, and stabilize the oxyanion that forms during the nucleophilic attack by the catalytic serine during substrate cleavage.</text>
</comment>
<comment type="function">
    <text evidence="3">Catalyzes the hydrolysis of N-formyl-L-kynurenine to L-kynurenine, the second step in the kynurenine pathway of tryptophan degradation. Required for elimination of toxic metabolites.</text>
</comment>
<dbReference type="InterPro" id="IPR029058">
    <property type="entry name" value="AB_hydrolase_fold"/>
</dbReference>
<dbReference type="PANTHER" id="PTHR48081">
    <property type="entry name" value="AB HYDROLASE SUPERFAMILY PROTEIN C4A8.06C"/>
    <property type="match status" value="1"/>
</dbReference>
<reference evidence="5 6" key="1">
    <citation type="journal article" date="2021" name="Genome Biol.">
        <title>AFLAP: assembly-free linkage analysis pipeline using k-mers from genome sequencing data.</title>
        <authorList>
            <person name="Fletcher K."/>
            <person name="Zhang L."/>
            <person name="Gil J."/>
            <person name="Han R."/>
            <person name="Cavanaugh K."/>
            <person name="Michelmore R."/>
        </authorList>
    </citation>
    <scope>NUCLEOTIDE SEQUENCE [LARGE SCALE GENOMIC DNA]</scope>
    <source>
        <strain evidence="5 6">SF5</strain>
    </source>
</reference>
<feature type="short sequence motif" description="HGGXW" evidence="3">
    <location>
        <begin position="43"/>
        <end position="47"/>
    </location>
</feature>
<feature type="active site" evidence="3">
    <location>
        <position position="247"/>
    </location>
</feature>
<dbReference type="RefSeq" id="XP_067814983.1">
    <property type="nucleotide sequence ID" value="XM_067962007.1"/>
</dbReference>
<sequence length="279" mass="30809">MIAHRWKELAYVAKFSHALQALDISIPRKASLGEKLPTCVFVHGGSWQRGDKCGGLNQGLDEAFVRAGFIGVSVNYRLSPEVQHPEHAKDVAAAVKWLYCNVTKFGGDPNTLVLVGHSAGAHLVMQILADPQYLAAVGLEQPVHTFVKGCVGISGAYNIVRLANTSFYGKFITNPPFGERVEQWRDASIGPTLLKIGESSPLTRMPLLLLTAQEDYHFQEDAQEIERWLTAVGNTSIKRHVIPHCNHFSIVQHLAKNDFDSNLTMQLIRAFVAENTAQN</sequence>
<comment type="similarity">
    <text evidence="3">Belongs to the kynurenine formamidase family.</text>
</comment>
<accession>A0A976FFF0</accession>
<dbReference type="EC" id="3.5.1.9" evidence="3"/>
<dbReference type="HAMAP" id="MF_03014">
    <property type="entry name" value="KFase"/>
    <property type="match status" value="1"/>
</dbReference>
<dbReference type="GeneID" id="94347678"/>
<comment type="subunit">
    <text evidence="3">Homodimer.</text>
</comment>
<dbReference type="EMBL" id="SHOA02000013">
    <property type="protein sequence ID" value="TDH65484.1"/>
    <property type="molecule type" value="Genomic_DNA"/>
</dbReference>
<comment type="caution">
    <text evidence="5">The sequence shown here is derived from an EMBL/GenBank/DDBJ whole genome shotgun (WGS) entry which is preliminary data.</text>
</comment>
<evidence type="ECO:0000259" key="4">
    <source>
        <dbReference type="Pfam" id="PF20434"/>
    </source>
</evidence>
<dbReference type="GO" id="GO:0004061">
    <property type="term" value="F:arylformamidase activity"/>
    <property type="evidence" value="ECO:0007669"/>
    <property type="project" value="UniProtKB-UniRule"/>
</dbReference>
<evidence type="ECO:0000256" key="3">
    <source>
        <dbReference type="HAMAP-Rule" id="MF_03014"/>
    </source>
</evidence>
<feature type="active site" description="Nucleophile" evidence="3">
    <location>
        <position position="118"/>
    </location>
</feature>
<dbReference type="OrthoDB" id="6495301at2759"/>
<comment type="pathway">
    <text evidence="3">Amino-acid degradation; L-tryptophan degradation via kynurenine pathway; L-kynurenine from L-tryptophan: step 2/2.</text>
</comment>
<feature type="domain" description="BD-FAE-like" evidence="4">
    <location>
        <begin position="22"/>
        <end position="125"/>
    </location>
</feature>
<dbReference type="InterPro" id="IPR019826">
    <property type="entry name" value="Carboxylesterase_B_AS"/>
</dbReference>